<dbReference type="Gene3D" id="3.30.420.10">
    <property type="entry name" value="Ribonuclease H-like superfamily/Ribonuclease H"/>
    <property type="match status" value="1"/>
</dbReference>
<evidence type="ECO:0000313" key="2">
    <source>
        <dbReference type="EMBL" id="KAK8564906.1"/>
    </source>
</evidence>
<dbReference type="Proteomes" id="UP001472677">
    <property type="component" value="Unassembled WGS sequence"/>
</dbReference>
<protein>
    <recommendedName>
        <fullName evidence="1">RNase H type-1 domain-containing protein</fullName>
    </recommendedName>
</protein>
<accession>A0ABR2ESQ6</accession>
<dbReference type="InterPro" id="IPR012337">
    <property type="entry name" value="RNaseH-like_sf"/>
</dbReference>
<dbReference type="InterPro" id="IPR053151">
    <property type="entry name" value="RNase_H-like"/>
</dbReference>
<dbReference type="InterPro" id="IPR044730">
    <property type="entry name" value="RNase_H-like_dom_plant"/>
</dbReference>
<dbReference type="SUPFAM" id="SSF53098">
    <property type="entry name" value="Ribonuclease H-like"/>
    <property type="match status" value="1"/>
</dbReference>
<dbReference type="EMBL" id="JBBPBM010000010">
    <property type="protein sequence ID" value="KAK8564906.1"/>
    <property type="molecule type" value="Genomic_DNA"/>
</dbReference>
<gene>
    <name evidence="2" type="ORF">V6N12_058485</name>
</gene>
<dbReference type="Pfam" id="PF13456">
    <property type="entry name" value="RVT_3"/>
    <property type="match status" value="1"/>
</dbReference>
<name>A0ABR2ESQ6_9ROSI</name>
<evidence type="ECO:0000313" key="3">
    <source>
        <dbReference type="Proteomes" id="UP001472677"/>
    </source>
</evidence>
<dbReference type="PANTHER" id="PTHR47723:SF19">
    <property type="entry name" value="POLYNUCLEOTIDYL TRANSFERASE, RIBONUCLEASE H-LIKE SUPERFAMILY PROTEIN"/>
    <property type="match status" value="1"/>
</dbReference>
<evidence type="ECO:0000259" key="1">
    <source>
        <dbReference type="Pfam" id="PF13456"/>
    </source>
</evidence>
<keyword evidence="3" id="KW-1185">Reference proteome</keyword>
<organism evidence="2 3">
    <name type="scientific">Hibiscus sabdariffa</name>
    <name type="common">roselle</name>
    <dbReference type="NCBI Taxonomy" id="183260"/>
    <lineage>
        <taxon>Eukaryota</taxon>
        <taxon>Viridiplantae</taxon>
        <taxon>Streptophyta</taxon>
        <taxon>Embryophyta</taxon>
        <taxon>Tracheophyta</taxon>
        <taxon>Spermatophyta</taxon>
        <taxon>Magnoliopsida</taxon>
        <taxon>eudicotyledons</taxon>
        <taxon>Gunneridae</taxon>
        <taxon>Pentapetalae</taxon>
        <taxon>rosids</taxon>
        <taxon>malvids</taxon>
        <taxon>Malvales</taxon>
        <taxon>Malvaceae</taxon>
        <taxon>Malvoideae</taxon>
        <taxon>Hibiscus</taxon>
    </lineage>
</organism>
<reference evidence="2 3" key="1">
    <citation type="journal article" date="2024" name="G3 (Bethesda)">
        <title>Genome assembly of Hibiscus sabdariffa L. provides insights into metabolisms of medicinal natural products.</title>
        <authorList>
            <person name="Kim T."/>
        </authorList>
    </citation>
    <scope>NUCLEOTIDE SEQUENCE [LARGE SCALE GENOMIC DNA]</scope>
    <source>
        <strain evidence="2">TK-2024</strain>
        <tissue evidence="2">Old leaves</tissue>
    </source>
</reference>
<dbReference type="InterPro" id="IPR036397">
    <property type="entry name" value="RNaseH_sf"/>
</dbReference>
<dbReference type="CDD" id="cd06222">
    <property type="entry name" value="RNase_H_like"/>
    <property type="match status" value="1"/>
</dbReference>
<dbReference type="InterPro" id="IPR002156">
    <property type="entry name" value="RNaseH_domain"/>
</dbReference>
<comment type="caution">
    <text evidence="2">The sequence shown here is derived from an EMBL/GenBank/DDBJ whole genome shotgun (WGS) entry which is preliminary data.</text>
</comment>
<dbReference type="PANTHER" id="PTHR47723">
    <property type="entry name" value="OS05G0353850 PROTEIN"/>
    <property type="match status" value="1"/>
</dbReference>
<feature type="domain" description="RNase H type-1" evidence="1">
    <location>
        <begin position="15"/>
        <end position="94"/>
    </location>
</feature>
<proteinExistence type="predicted"/>
<sequence>MAGTAGGVDKNQYGCGSELWAIHDAVQRAWDRGLRKITLESNCLDAVRILNGKSTSLLGNGLVATIFKLLRYDWMVSINHINCTCNGVADRLATLSKANSIDDLQLLEPPAEVLSLLQMEAVDFCSL</sequence>